<dbReference type="OrthoDB" id="9803613at2"/>
<dbReference type="KEGG" id="tmr:Tmar_1493"/>
<sequence>MSWIGRMMGHAGEADLKRVQQEYAPLLTEGEHIEAAYQVIRDLFIFTNKRLILVDKQGLTGKKVEYLSIPYRSINRFAVETAGHLDLEAELKIWLAGSREPLVKTFHRDLDIYHVQRLLATYVLR</sequence>
<dbReference type="PANTHER" id="PTHR35796:SF3">
    <property type="entry name" value="BHLH DOMAIN-CONTAINING PROTEIN"/>
    <property type="match status" value="1"/>
</dbReference>
<dbReference type="AlphaFoldDB" id="E6SGF4"/>
<keyword evidence="3" id="KW-1185">Reference proteome</keyword>
<protein>
    <recommendedName>
        <fullName evidence="1">Bacterial Pleckstrin homology domain-containing protein</fullName>
    </recommendedName>
</protein>
<dbReference type="Pfam" id="PF08000">
    <property type="entry name" value="bPH_1"/>
    <property type="match status" value="1"/>
</dbReference>
<dbReference type="Gene3D" id="2.30.29.50">
    <property type="entry name" value="Bacterial Pleckstrin homology domain"/>
    <property type="match status" value="1"/>
</dbReference>
<proteinExistence type="predicted"/>
<dbReference type="Proteomes" id="UP000008915">
    <property type="component" value="Chromosome"/>
</dbReference>
<dbReference type="SUPFAM" id="SSF50729">
    <property type="entry name" value="PH domain-like"/>
    <property type="match status" value="1"/>
</dbReference>
<feature type="domain" description="Bacterial Pleckstrin homology" evidence="1">
    <location>
        <begin position="6"/>
        <end position="123"/>
    </location>
</feature>
<reference evidence="2 3" key="1">
    <citation type="journal article" date="2010" name="Stand. Genomic Sci.">
        <title>Complete genome sequence of Thermaerobacter marianensis type strain (7p75a).</title>
        <authorList>
            <person name="Han C."/>
            <person name="Gu W."/>
            <person name="Zhang X."/>
            <person name="Lapidus A."/>
            <person name="Nolan M."/>
            <person name="Copeland A."/>
            <person name="Lucas S."/>
            <person name="Del Rio T.G."/>
            <person name="Tice H."/>
            <person name="Cheng J.F."/>
            <person name="Tapia R."/>
            <person name="Goodwin L."/>
            <person name="Pitluck S."/>
            <person name="Pagani I."/>
            <person name="Ivanova N."/>
            <person name="Mavromatis K."/>
            <person name="Mikhailova N."/>
            <person name="Pati A."/>
            <person name="Chen A."/>
            <person name="Palaniappan K."/>
            <person name="Land M."/>
            <person name="Hauser L."/>
            <person name="Chang Y.J."/>
            <person name="Jeffries C.D."/>
            <person name="Schneider S."/>
            <person name="Rohde M."/>
            <person name="Goker M."/>
            <person name="Pukall R."/>
            <person name="Woyke T."/>
            <person name="Bristow J."/>
            <person name="Eisen J.A."/>
            <person name="Markowitz V."/>
            <person name="Hugenholtz P."/>
            <person name="Kyrpides N.C."/>
            <person name="Klenk H.P."/>
            <person name="Detter J.C."/>
        </authorList>
    </citation>
    <scope>NUCLEOTIDE SEQUENCE [LARGE SCALE GENOMIC DNA]</scope>
    <source>
        <strain evidence="3">ATCC 700841 / DSM 12885 / JCM 10246 / 7p75a</strain>
    </source>
</reference>
<dbReference type="eggNOG" id="ENOG503172B">
    <property type="taxonomic scope" value="Bacteria"/>
</dbReference>
<dbReference type="PANTHER" id="PTHR35796">
    <property type="entry name" value="HYPOTHETICAL CYTOSOLIC PROTEIN"/>
    <property type="match status" value="1"/>
</dbReference>
<organism evidence="2 3">
    <name type="scientific">Thermaerobacter marianensis (strain ATCC 700841 / DSM 12885 / JCM 10246 / 7p75a)</name>
    <dbReference type="NCBI Taxonomy" id="644966"/>
    <lineage>
        <taxon>Bacteria</taxon>
        <taxon>Bacillati</taxon>
        <taxon>Bacillota</taxon>
        <taxon>Clostridia</taxon>
        <taxon>Eubacteriales</taxon>
        <taxon>Clostridiales Family XVII. Incertae Sedis</taxon>
        <taxon>Thermaerobacter</taxon>
    </lineage>
</organism>
<dbReference type="InterPro" id="IPR037063">
    <property type="entry name" value="PHb_sf"/>
</dbReference>
<dbReference type="HOGENOM" id="CLU_137895_0_0_9"/>
<name>E6SGF4_THEM7</name>
<gene>
    <name evidence="2" type="ordered locus">Tmar_1493</name>
</gene>
<evidence type="ECO:0000313" key="3">
    <source>
        <dbReference type="Proteomes" id="UP000008915"/>
    </source>
</evidence>
<evidence type="ECO:0000259" key="1">
    <source>
        <dbReference type="Pfam" id="PF08000"/>
    </source>
</evidence>
<dbReference type="InterPro" id="IPR012544">
    <property type="entry name" value="PHb"/>
</dbReference>
<dbReference type="EMBL" id="CP002344">
    <property type="protein sequence ID" value="ADU51606.1"/>
    <property type="molecule type" value="Genomic_DNA"/>
</dbReference>
<dbReference type="RefSeq" id="WP_013495910.1">
    <property type="nucleotide sequence ID" value="NC_014831.1"/>
</dbReference>
<evidence type="ECO:0000313" key="2">
    <source>
        <dbReference type="EMBL" id="ADU51606.1"/>
    </source>
</evidence>
<reference evidence="3" key="2">
    <citation type="journal article" date="2010" name="Stand. Genomic Sci.">
        <title>Complete genome sequence of Thermaerobacter marianensis type strain (7p75aT).</title>
        <authorList>
            <person name="Han C."/>
            <person name="Gu W."/>
            <person name="Zhang X."/>
            <person name="Lapidus A."/>
            <person name="Nolan M."/>
            <person name="Copeland A."/>
            <person name="Lucas S."/>
            <person name="Glavina Del Rio T."/>
            <person name="Tice H."/>
            <person name="Cheng J."/>
            <person name="Tapia R."/>
            <person name="Goodwin L."/>
            <person name="Pitluck S."/>
            <person name="Pagani I."/>
            <person name="Ivanova N."/>
            <person name="Mavromatis K."/>
            <person name="Mikhailova N."/>
            <person name="Pati A."/>
            <person name="Chen A."/>
            <person name="Palaniappan K."/>
            <person name="Land M."/>
            <person name="Hauser L."/>
            <person name="Chang Y."/>
            <person name="Jeffries C."/>
            <person name="Schneider S."/>
            <person name="Rohde M."/>
            <person name="Goker M."/>
            <person name="Pukall R."/>
            <person name="Woyke T."/>
            <person name="Bristow J."/>
            <person name="Eisen J."/>
            <person name="Markowitz V."/>
            <person name="Hugenholtz P."/>
            <person name="Kyrpides N."/>
            <person name="Klenk H."/>
            <person name="Detter J."/>
        </authorList>
    </citation>
    <scope>NUCLEOTIDE SEQUENCE [LARGE SCALE GENOMIC DNA]</scope>
    <source>
        <strain evidence="3">ATCC 700841 / DSM 12885 / JCM 10246 / 7p75a</strain>
    </source>
</reference>
<dbReference type="CDD" id="cd13225">
    <property type="entry name" value="PH-like_bacteria"/>
    <property type="match status" value="1"/>
</dbReference>
<accession>E6SGF4</accession>